<dbReference type="InterPro" id="IPR029044">
    <property type="entry name" value="Nucleotide-diphossugar_trans"/>
</dbReference>
<organism evidence="3 4">
    <name type="scientific">Cryptosporangium aurantiacum</name>
    <dbReference type="NCBI Taxonomy" id="134849"/>
    <lineage>
        <taxon>Bacteria</taxon>
        <taxon>Bacillati</taxon>
        <taxon>Actinomycetota</taxon>
        <taxon>Actinomycetes</taxon>
        <taxon>Cryptosporangiales</taxon>
        <taxon>Cryptosporangiaceae</taxon>
        <taxon>Cryptosporangium</taxon>
    </lineage>
</organism>
<gene>
    <name evidence="3" type="ORF">SAMN05443668_113178</name>
</gene>
<dbReference type="Gene3D" id="3.90.550.10">
    <property type="entry name" value="Spore Coat Polysaccharide Biosynthesis Protein SpsA, Chain A"/>
    <property type="match status" value="1"/>
</dbReference>
<dbReference type="Proteomes" id="UP000184440">
    <property type="component" value="Unassembled WGS sequence"/>
</dbReference>
<evidence type="ECO:0000313" key="4">
    <source>
        <dbReference type="Proteomes" id="UP000184440"/>
    </source>
</evidence>
<dbReference type="PANTHER" id="PTHR48090:SF7">
    <property type="entry name" value="RFBJ PROTEIN"/>
    <property type="match status" value="1"/>
</dbReference>
<protein>
    <submittedName>
        <fullName evidence="3">Glycosyl transferase family 2</fullName>
    </submittedName>
</protein>
<evidence type="ECO:0000256" key="1">
    <source>
        <dbReference type="ARBA" id="ARBA00006739"/>
    </source>
</evidence>
<sequence>MSEGETIVTDGTADAALLSSADPAVLPSSVVAESTGVETAAIAEGDLHPAPAEHGPGGHGPDNKDVWLVIPVYNEAQVIADVVEHARQTFPNIVCVDDGSRDGSAAAIAPTGAHLVQHPINMGQGASLETGLRYALSRPGAEYFVTFDADGQHRVEDALRMLEVARSGEADVVLGSRFLESKETVPWLKRFVLKTVVALSPTARKLKLTDAHNGLRVLNRPAAEGLRIRMNGMAHASEIVGKLARSDWRVAEIPVTILYTDYSRAKGQSLVNGVNILFELSLRHRGV</sequence>
<dbReference type="AlphaFoldDB" id="A0A1M7RIK1"/>
<dbReference type="EMBL" id="FRCS01000013">
    <property type="protein sequence ID" value="SHN46094.1"/>
    <property type="molecule type" value="Genomic_DNA"/>
</dbReference>
<dbReference type="InterPro" id="IPR050256">
    <property type="entry name" value="Glycosyltransferase_2"/>
</dbReference>
<dbReference type="Pfam" id="PF00535">
    <property type="entry name" value="Glycos_transf_2"/>
    <property type="match status" value="1"/>
</dbReference>
<evidence type="ECO:0000259" key="2">
    <source>
        <dbReference type="Pfam" id="PF00535"/>
    </source>
</evidence>
<dbReference type="PANTHER" id="PTHR48090">
    <property type="entry name" value="UNDECAPRENYL-PHOSPHATE 4-DEOXY-4-FORMAMIDO-L-ARABINOSE TRANSFERASE-RELATED"/>
    <property type="match status" value="1"/>
</dbReference>
<dbReference type="CDD" id="cd04179">
    <property type="entry name" value="DPM_DPG-synthase_like"/>
    <property type="match status" value="1"/>
</dbReference>
<name>A0A1M7RIK1_9ACTN</name>
<evidence type="ECO:0000313" key="3">
    <source>
        <dbReference type="EMBL" id="SHN46094.1"/>
    </source>
</evidence>
<dbReference type="InterPro" id="IPR001173">
    <property type="entry name" value="Glyco_trans_2-like"/>
</dbReference>
<feature type="domain" description="Glycosyltransferase 2-like" evidence="2">
    <location>
        <begin position="68"/>
        <end position="223"/>
    </location>
</feature>
<dbReference type="OrthoDB" id="9810303at2"/>
<comment type="similarity">
    <text evidence="1">Belongs to the glycosyltransferase 2 family.</text>
</comment>
<proteinExistence type="inferred from homology"/>
<dbReference type="SUPFAM" id="SSF53448">
    <property type="entry name" value="Nucleotide-diphospho-sugar transferases"/>
    <property type="match status" value="1"/>
</dbReference>
<reference evidence="3 4" key="1">
    <citation type="submission" date="2016-11" db="EMBL/GenBank/DDBJ databases">
        <authorList>
            <person name="Jaros S."/>
            <person name="Januszkiewicz K."/>
            <person name="Wedrychowicz H."/>
        </authorList>
    </citation>
    <scope>NUCLEOTIDE SEQUENCE [LARGE SCALE GENOMIC DNA]</scope>
    <source>
        <strain evidence="3 4">DSM 46144</strain>
    </source>
</reference>
<dbReference type="GO" id="GO:0016740">
    <property type="term" value="F:transferase activity"/>
    <property type="evidence" value="ECO:0007669"/>
    <property type="project" value="UniProtKB-KW"/>
</dbReference>
<keyword evidence="3" id="KW-0808">Transferase</keyword>
<keyword evidence="4" id="KW-1185">Reference proteome</keyword>
<dbReference type="STRING" id="134849.SAMN05443668_113178"/>
<accession>A0A1M7RIK1</accession>